<comment type="caution">
    <text evidence="7">The sequence shown here is derived from an EMBL/GenBank/DDBJ whole genome shotgun (WGS) entry which is preliminary data.</text>
</comment>
<feature type="domain" description="DUF1588" evidence="4">
    <location>
        <begin position="621"/>
        <end position="718"/>
    </location>
</feature>
<evidence type="ECO:0000259" key="6">
    <source>
        <dbReference type="Pfam" id="PF07637"/>
    </source>
</evidence>
<gene>
    <name evidence="7" type="ORF">COA71_09285</name>
</gene>
<sequence length="839" mass="94097">MMKQFKNKKDFLIKGTLSFFAFFITASFVVPASFAAESEYSFAALEHDEQWEFLDEYCTECHNFQDYSGGLDFTGMYIDEVPEYADVWETALRKLNGRMMPPPGQLKPSEGRVDEFVAWLEAYLDEAGTQQADVHRVAIHRLNRKEYGNAIHDLFGLEIDAASILPEDGTSDGFDNIADALQVSPAFIDQYISAARVITEQAVGDKTPSLSSVSYQSVEPLPDRAQGGGSQQLHIEGLPLGTRGGMLVEHWFPADGEYALSVADLNLSLWMYNIEFENNMIFTIDGEKIHDVIIGGDEDRRALDLVQSDPMSEINSRIKDIRFTTTAGPHNVGVTFVRRTFAESDDRLQPFLPGTLQDRILSVSEIEIRGPFNPTGLSQTPTRERIFSCYPQAMSEEFACAEEIIEDFAFRAYRRPANEEDMAPLFEFYRAGYEAGGFEEGIRMALTRILASPNFLYRAEITPSDLVPGSIYQLSDLDLASRLSFFLWSSLPDRELLELAVADQLSDPAILEAQVKRMLADPKSNSLASNFAYQWLELAKLDEISPDRNIFPYASGAGDLRIDFIREIELFVDSVFREDNSILSLLNANYSYLNERLALHYGINTVRGNRFRRVELPDSNRYGLLGKGGILMATAYPNRTSPVLRGAWILEALMGTPPPVPPANVEDLAENEEGMPAMTVRERLELHRQNPSCNACHAVMDPLGFALDNFDAVGRWRELDRFTGTIMDPSGVLPSGELINGPDDLRAALLSRPRMFAQAFTEKLLAYALGRTVEAQDMPLVRSIVREAATEDYRFSSVVMNIINSRAFRMKKVPELVIAGVNEFEPIEIERVETEIASN</sequence>
<proteinExistence type="predicted"/>
<feature type="signal peptide" evidence="1">
    <location>
        <begin position="1"/>
        <end position="35"/>
    </location>
</feature>
<evidence type="ECO:0000259" key="4">
    <source>
        <dbReference type="Pfam" id="PF07627"/>
    </source>
</evidence>
<organism evidence="7 8">
    <name type="scientific">SAR86 cluster bacterium</name>
    <dbReference type="NCBI Taxonomy" id="2030880"/>
    <lineage>
        <taxon>Bacteria</taxon>
        <taxon>Pseudomonadati</taxon>
        <taxon>Pseudomonadota</taxon>
        <taxon>Gammaproteobacteria</taxon>
        <taxon>SAR86 cluster</taxon>
    </lineage>
</organism>
<feature type="domain" description="DUF1595" evidence="6">
    <location>
        <begin position="400"/>
        <end position="460"/>
    </location>
</feature>
<feature type="domain" description="DUF1585" evidence="2">
    <location>
        <begin position="736"/>
        <end position="808"/>
    </location>
</feature>
<dbReference type="InterPro" id="IPR013043">
    <property type="entry name" value="DUF1595"/>
</dbReference>
<dbReference type="Pfam" id="PF07627">
    <property type="entry name" value="PSCyt3"/>
    <property type="match status" value="1"/>
</dbReference>
<dbReference type="InterPro" id="IPR013042">
    <property type="entry name" value="DUF1592"/>
</dbReference>
<dbReference type="InterPro" id="IPR013036">
    <property type="entry name" value="DUF1587"/>
</dbReference>
<name>A0A2A5CCN9_9GAMM</name>
<dbReference type="InterPro" id="IPR013039">
    <property type="entry name" value="DUF1588"/>
</dbReference>
<dbReference type="Pfam" id="PF07626">
    <property type="entry name" value="PSD3"/>
    <property type="match status" value="1"/>
</dbReference>
<accession>A0A2A5CCN9</accession>
<dbReference type="InterPro" id="IPR011478">
    <property type="entry name" value="DUF1585"/>
</dbReference>
<dbReference type="Pfam" id="PF07624">
    <property type="entry name" value="PSD2"/>
    <property type="match status" value="1"/>
</dbReference>
<feature type="chain" id="PRO_5012269386" description="DUF1592 domain-containing protein" evidence="1">
    <location>
        <begin position="36"/>
        <end position="839"/>
    </location>
</feature>
<dbReference type="Proteomes" id="UP000228987">
    <property type="component" value="Unassembled WGS sequence"/>
</dbReference>
<protein>
    <recommendedName>
        <fullName evidence="9">DUF1592 domain-containing protein</fullName>
    </recommendedName>
</protein>
<feature type="domain" description="DUF1592" evidence="5">
    <location>
        <begin position="474"/>
        <end position="603"/>
    </location>
</feature>
<evidence type="ECO:0000259" key="5">
    <source>
        <dbReference type="Pfam" id="PF07631"/>
    </source>
</evidence>
<evidence type="ECO:0000313" key="8">
    <source>
        <dbReference type="Proteomes" id="UP000228987"/>
    </source>
</evidence>
<evidence type="ECO:0008006" key="9">
    <source>
        <dbReference type="Google" id="ProtNLM"/>
    </source>
</evidence>
<dbReference type="Pfam" id="PF07637">
    <property type="entry name" value="PSD5"/>
    <property type="match status" value="1"/>
</dbReference>
<evidence type="ECO:0000256" key="1">
    <source>
        <dbReference type="SAM" id="SignalP"/>
    </source>
</evidence>
<dbReference type="EMBL" id="NVWI01000006">
    <property type="protein sequence ID" value="PCJ41220.1"/>
    <property type="molecule type" value="Genomic_DNA"/>
</dbReference>
<evidence type="ECO:0000259" key="2">
    <source>
        <dbReference type="Pfam" id="PF07624"/>
    </source>
</evidence>
<reference evidence="8" key="1">
    <citation type="submission" date="2017-08" db="EMBL/GenBank/DDBJ databases">
        <title>A dynamic microbial community with high functional redundancy inhabits the cold, oxic subseafloor aquifer.</title>
        <authorList>
            <person name="Tully B.J."/>
            <person name="Wheat C.G."/>
            <person name="Glazer B.T."/>
            <person name="Huber J.A."/>
        </authorList>
    </citation>
    <scope>NUCLEOTIDE SEQUENCE [LARGE SCALE GENOMIC DNA]</scope>
</reference>
<keyword evidence="1" id="KW-0732">Signal</keyword>
<feature type="domain" description="DUF1587" evidence="3">
    <location>
        <begin position="141"/>
        <end position="203"/>
    </location>
</feature>
<evidence type="ECO:0000259" key="3">
    <source>
        <dbReference type="Pfam" id="PF07626"/>
    </source>
</evidence>
<evidence type="ECO:0000313" key="7">
    <source>
        <dbReference type="EMBL" id="PCJ41220.1"/>
    </source>
</evidence>
<dbReference type="Pfam" id="PF07631">
    <property type="entry name" value="PSD4"/>
    <property type="match status" value="1"/>
</dbReference>
<dbReference type="AlphaFoldDB" id="A0A2A5CCN9"/>